<proteinExistence type="predicted"/>
<evidence type="ECO:0000313" key="7">
    <source>
        <dbReference type="EMBL" id="KAG7154625.1"/>
    </source>
</evidence>
<dbReference type="GO" id="GO:0008270">
    <property type="term" value="F:zinc ion binding"/>
    <property type="evidence" value="ECO:0007669"/>
    <property type="project" value="UniProtKB-UniRule"/>
</dbReference>
<dbReference type="Gene3D" id="3.30.70.1220">
    <property type="entry name" value="TFB5-like"/>
    <property type="match status" value="1"/>
</dbReference>
<dbReference type="GO" id="GO:0006289">
    <property type="term" value="P:nucleotide-excision repair"/>
    <property type="evidence" value="ECO:0007669"/>
    <property type="project" value="InterPro"/>
</dbReference>
<dbReference type="Pfam" id="PF04438">
    <property type="entry name" value="zf-HIT"/>
    <property type="match status" value="1"/>
</dbReference>
<dbReference type="AlphaFoldDB" id="A0A8J5MKJ8"/>
<dbReference type="Gene3D" id="3.30.60.190">
    <property type="match status" value="1"/>
</dbReference>
<dbReference type="CDD" id="cd21437">
    <property type="entry name" value="zf-HIT_ZNHIT1_like"/>
    <property type="match status" value="1"/>
</dbReference>
<accession>A0A8J5MKJ8</accession>
<feature type="compositionally biased region" description="Basic and acidic residues" evidence="5">
    <location>
        <begin position="106"/>
        <end position="115"/>
    </location>
</feature>
<name>A0A8J5MKJ8_HOMAM</name>
<dbReference type="GO" id="GO:0000439">
    <property type="term" value="C:transcription factor TFIIH core complex"/>
    <property type="evidence" value="ECO:0007669"/>
    <property type="project" value="InterPro"/>
</dbReference>
<evidence type="ECO:0000256" key="3">
    <source>
        <dbReference type="ARBA" id="ARBA00022833"/>
    </source>
</evidence>
<dbReference type="InterPro" id="IPR009400">
    <property type="entry name" value="TFIIH_TTDA/Tfb5"/>
</dbReference>
<keyword evidence="1" id="KW-0479">Metal-binding</keyword>
<dbReference type="GO" id="GO:0006338">
    <property type="term" value="P:chromatin remodeling"/>
    <property type="evidence" value="ECO:0007669"/>
    <property type="project" value="InterPro"/>
</dbReference>
<dbReference type="PANTHER" id="PTHR13093">
    <property type="entry name" value="ZINC FINGER HIT DOMAIN CONTAINING PROTEIN 1"/>
    <property type="match status" value="1"/>
</dbReference>
<dbReference type="InterPro" id="IPR035935">
    <property type="entry name" value="TFB5-like_sf"/>
</dbReference>
<protein>
    <submittedName>
        <fullName evidence="7">Zinc finger HIT domain-containing protein 1-like</fullName>
    </submittedName>
</protein>
<keyword evidence="8" id="KW-1185">Reference proteome</keyword>
<dbReference type="PROSITE" id="PS51083">
    <property type="entry name" value="ZF_HIT"/>
    <property type="match status" value="1"/>
</dbReference>
<dbReference type="GO" id="GO:0006367">
    <property type="term" value="P:transcription initiation at RNA polymerase II promoter"/>
    <property type="evidence" value="ECO:0007669"/>
    <property type="project" value="InterPro"/>
</dbReference>
<dbReference type="SUPFAM" id="SSF144232">
    <property type="entry name" value="HIT/MYND zinc finger-like"/>
    <property type="match status" value="1"/>
</dbReference>
<evidence type="ECO:0000256" key="1">
    <source>
        <dbReference type="ARBA" id="ARBA00022723"/>
    </source>
</evidence>
<gene>
    <name evidence="7" type="primary">ZNHIT1-L</name>
    <name evidence="7" type="ORF">Hamer_G014974</name>
</gene>
<dbReference type="Pfam" id="PF06331">
    <property type="entry name" value="Tfb5"/>
    <property type="match status" value="1"/>
</dbReference>
<feature type="region of interest" description="Disordered" evidence="5">
    <location>
        <begin position="106"/>
        <end position="126"/>
    </location>
</feature>
<dbReference type="EMBL" id="JAHLQT010044109">
    <property type="protein sequence ID" value="KAG7154625.1"/>
    <property type="molecule type" value="Genomic_DNA"/>
</dbReference>
<comment type="caution">
    <text evidence="7">The sequence shown here is derived from an EMBL/GenBank/DDBJ whole genome shotgun (WGS) entry which is preliminary data.</text>
</comment>
<evidence type="ECO:0000256" key="5">
    <source>
        <dbReference type="SAM" id="MobiDB-lite"/>
    </source>
</evidence>
<keyword evidence="2 4" id="KW-0863">Zinc-finger</keyword>
<evidence type="ECO:0000313" key="8">
    <source>
        <dbReference type="Proteomes" id="UP000747542"/>
    </source>
</evidence>
<reference evidence="7" key="1">
    <citation type="journal article" date="2021" name="Sci. Adv.">
        <title>The American lobster genome reveals insights on longevity, neural, and immune adaptations.</title>
        <authorList>
            <person name="Polinski J.M."/>
            <person name="Zimin A.V."/>
            <person name="Clark K.F."/>
            <person name="Kohn A.B."/>
            <person name="Sadowski N."/>
            <person name="Timp W."/>
            <person name="Ptitsyn A."/>
            <person name="Khanna P."/>
            <person name="Romanova D.Y."/>
            <person name="Williams P."/>
            <person name="Greenwood S.J."/>
            <person name="Moroz L.L."/>
            <person name="Walt D.R."/>
            <person name="Bodnar A.G."/>
        </authorList>
    </citation>
    <scope>NUCLEOTIDE SEQUENCE</scope>
    <source>
        <strain evidence="7">GMGI-L3</strain>
    </source>
</reference>
<evidence type="ECO:0000256" key="2">
    <source>
        <dbReference type="ARBA" id="ARBA00022771"/>
    </source>
</evidence>
<evidence type="ECO:0000259" key="6">
    <source>
        <dbReference type="PROSITE" id="PS51083"/>
    </source>
</evidence>
<dbReference type="Proteomes" id="UP000747542">
    <property type="component" value="Unassembled WGS sequence"/>
</dbReference>
<dbReference type="SUPFAM" id="SSF142897">
    <property type="entry name" value="TFB5-like"/>
    <property type="match status" value="1"/>
</dbReference>
<evidence type="ECO:0000256" key="4">
    <source>
        <dbReference type="PROSITE-ProRule" id="PRU00453"/>
    </source>
</evidence>
<dbReference type="InterPro" id="IPR007529">
    <property type="entry name" value="Znf_HIT"/>
</dbReference>
<organism evidence="7 8">
    <name type="scientific">Homarus americanus</name>
    <name type="common">American lobster</name>
    <dbReference type="NCBI Taxonomy" id="6706"/>
    <lineage>
        <taxon>Eukaryota</taxon>
        <taxon>Metazoa</taxon>
        <taxon>Ecdysozoa</taxon>
        <taxon>Arthropoda</taxon>
        <taxon>Crustacea</taxon>
        <taxon>Multicrustacea</taxon>
        <taxon>Malacostraca</taxon>
        <taxon>Eumalacostraca</taxon>
        <taxon>Eucarida</taxon>
        <taxon>Decapoda</taxon>
        <taxon>Pleocyemata</taxon>
        <taxon>Astacidea</taxon>
        <taxon>Nephropoidea</taxon>
        <taxon>Nephropidae</taxon>
        <taxon>Homarus</taxon>
    </lineage>
</organism>
<dbReference type="SMART" id="SM01395">
    <property type="entry name" value="Tbf5"/>
    <property type="match status" value="1"/>
</dbReference>
<feature type="domain" description="HIT-type" evidence="6">
    <location>
        <begin position="169"/>
        <end position="201"/>
    </location>
</feature>
<sequence>MVNVMKGILIKCDPVMKQFLLHLDETLKLGSKFVLVDLDDCHLFVQPEVYNSLKMSSRLKDASTRRILDEGARRRRARKALEALEQDNFHDDPHANLVMSKKAPKFEESLDGSRNKDRKRKTRSTEHFKQRFRKNFPILLEEEQALYPEGPNYLTIQAPPSQLPERHICAVCGFPAPYTCIPCGARYCSTKCLSTHEDTRCLKWTA</sequence>
<dbReference type="InterPro" id="IPR039723">
    <property type="entry name" value="Vps71/ZNHIT1"/>
</dbReference>
<keyword evidence="3" id="KW-0862">Zinc</keyword>